<sequence length="152" mass="16620">METPVRNIHELQVEIARLKNLETHQSVALKARFAGPSAIFSTVLSIFPGSSTVDGIKNAGFFKQDFLGLLSRFVLPFTLNKTVFKHSNFLVKTAVGLLSQKASEYISEDAVTGVWGKAKNLFNGLFNKKKKDKAEVTVVAEVKPVPGNIQAS</sequence>
<dbReference type="AlphaFoldDB" id="A0A372NTE2"/>
<dbReference type="RefSeq" id="WP_117392092.1">
    <property type="nucleotide sequence ID" value="NZ_QWDC01000002.1"/>
</dbReference>
<dbReference type="OrthoDB" id="709278at2"/>
<reference evidence="1 2" key="1">
    <citation type="submission" date="2018-08" db="EMBL/GenBank/DDBJ databases">
        <title>Mucilaginibacter sp. MYSH2.</title>
        <authorList>
            <person name="Seo T."/>
        </authorList>
    </citation>
    <scope>NUCLEOTIDE SEQUENCE [LARGE SCALE GENOMIC DNA]</scope>
    <source>
        <strain evidence="1 2">MYSH2</strain>
    </source>
</reference>
<accession>A0A372NTE2</accession>
<dbReference type="Proteomes" id="UP000264217">
    <property type="component" value="Unassembled WGS sequence"/>
</dbReference>
<dbReference type="EMBL" id="QWDC01000002">
    <property type="protein sequence ID" value="RFZ92382.1"/>
    <property type="molecule type" value="Genomic_DNA"/>
</dbReference>
<protein>
    <submittedName>
        <fullName evidence="1">Uncharacterized protein</fullName>
    </submittedName>
</protein>
<evidence type="ECO:0000313" key="2">
    <source>
        <dbReference type="Proteomes" id="UP000264217"/>
    </source>
</evidence>
<keyword evidence="2" id="KW-1185">Reference proteome</keyword>
<organism evidence="1 2">
    <name type="scientific">Mucilaginibacter conchicola</name>
    <dbReference type="NCBI Taxonomy" id="2303333"/>
    <lineage>
        <taxon>Bacteria</taxon>
        <taxon>Pseudomonadati</taxon>
        <taxon>Bacteroidota</taxon>
        <taxon>Sphingobacteriia</taxon>
        <taxon>Sphingobacteriales</taxon>
        <taxon>Sphingobacteriaceae</taxon>
        <taxon>Mucilaginibacter</taxon>
    </lineage>
</organism>
<proteinExistence type="predicted"/>
<evidence type="ECO:0000313" key="1">
    <source>
        <dbReference type="EMBL" id="RFZ92382.1"/>
    </source>
</evidence>
<gene>
    <name evidence="1" type="ORF">D0C36_13205</name>
</gene>
<name>A0A372NTE2_9SPHI</name>
<comment type="caution">
    <text evidence="1">The sequence shown here is derived from an EMBL/GenBank/DDBJ whole genome shotgun (WGS) entry which is preliminary data.</text>
</comment>